<feature type="chain" id="PRO_5009908618" description="C1q domain-containing protein" evidence="1">
    <location>
        <begin position="20"/>
        <end position="286"/>
    </location>
</feature>
<evidence type="ECO:0000313" key="3">
    <source>
        <dbReference type="Proteomes" id="UP000184480"/>
    </source>
</evidence>
<dbReference type="Proteomes" id="UP000184480">
    <property type="component" value="Unassembled WGS sequence"/>
</dbReference>
<gene>
    <name evidence="2" type="ORF">SAMN05444362_104119</name>
</gene>
<keyword evidence="1" id="KW-0732">Signal</keyword>
<dbReference type="OrthoDB" id="996181at2"/>
<protein>
    <recommendedName>
        <fullName evidence="4">C1q domain-containing protein</fullName>
    </recommendedName>
</protein>
<organism evidence="2 3">
    <name type="scientific">Dysgonomonas macrotermitis</name>
    <dbReference type="NCBI Taxonomy" id="1346286"/>
    <lineage>
        <taxon>Bacteria</taxon>
        <taxon>Pseudomonadati</taxon>
        <taxon>Bacteroidota</taxon>
        <taxon>Bacteroidia</taxon>
        <taxon>Bacteroidales</taxon>
        <taxon>Dysgonomonadaceae</taxon>
        <taxon>Dysgonomonas</taxon>
    </lineage>
</organism>
<accession>A0A1M4ZL07</accession>
<dbReference type="EMBL" id="FQUC01000004">
    <property type="protein sequence ID" value="SHF18635.1"/>
    <property type="molecule type" value="Genomic_DNA"/>
</dbReference>
<evidence type="ECO:0000256" key="1">
    <source>
        <dbReference type="SAM" id="SignalP"/>
    </source>
</evidence>
<dbReference type="AlphaFoldDB" id="A0A1M4ZL07"/>
<feature type="signal peptide" evidence="1">
    <location>
        <begin position="1"/>
        <end position="19"/>
    </location>
</feature>
<dbReference type="RefSeq" id="WP_062184040.1">
    <property type="nucleotide sequence ID" value="NZ_BBXL01000025.1"/>
</dbReference>
<proteinExistence type="predicted"/>
<reference evidence="3" key="1">
    <citation type="submission" date="2016-11" db="EMBL/GenBank/DDBJ databases">
        <authorList>
            <person name="Varghese N."/>
            <person name="Submissions S."/>
        </authorList>
    </citation>
    <scope>NUCLEOTIDE SEQUENCE [LARGE SCALE GENOMIC DNA]</scope>
    <source>
        <strain evidence="3">DSM 27370</strain>
    </source>
</reference>
<evidence type="ECO:0000313" key="2">
    <source>
        <dbReference type="EMBL" id="SHF18635.1"/>
    </source>
</evidence>
<dbReference type="STRING" id="1346286.SAMN05444362_104119"/>
<name>A0A1M4ZL07_9BACT</name>
<keyword evidence="3" id="KW-1185">Reference proteome</keyword>
<evidence type="ECO:0008006" key="4">
    <source>
        <dbReference type="Google" id="ProtNLM"/>
    </source>
</evidence>
<sequence length="286" mass="30383">MKKKILLLMGIFAFGITFAQIGIHTENPLGVFHVDAGRDNSATPTTTQLLNDVVAKVSSTGSINLGIGGVPSDNTQLDLLAPNKGLLFNKVALTSLTDIITVPNPEKGTVIYNTAYNNNMNEGYYYFNGSSWHIMRSSKMGTTRLNLLSNGASTSVTTATVSAGGYGGTRLSFTSGGSITISNTGRYVFMVNLYGSSAGGGVPGLYYLFLVKKGSPSTLLDGMTMTPFLEPTFSQPGCLAGTFEEGDEAEIYLAHNSANAVPWTLIANTSIPSVIAATSMFYWKLY</sequence>